<protein>
    <submittedName>
        <fullName evidence="1">Uncharacterized protein</fullName>
    </submittedName>
</protein>
<gene>
    <name evidence="1" type="ORF">O9Z63_20425</name>
</gene>
<name>A0ABY7PVC2_9BACT</name>
<sequence>MNKTEALEVIRLSSKRRGVFHPFSYAIGLDGEFDEFEDALQRYPIAQPYTHESIEMLGKSMSFIHEYAHLMQYLSTSFGLRCIRSTIITLNRLSKSKRTSIPVINNNFASETSNYEDLSRYLFYLECIDQLSIHKKTTHSITHNELPILWLELWNPFHNTVISEDNINRISLYLNNNITSKYLPHLLYYEKGRVVDVIVTAAILMEAFAVLAEANNIGNAFNQEVDLLFILGIVPEEAEYTSLIAYAAKIGMLKFNSIIPLMICIDIALMYDPFILFNINTLVNNNTDGIADEYPGMIFFNACNEALDCSFESFNDVKQFYSNICDKMKIPPPEQMAFMAHERAENIYKTTSDETLMGYAFRMHVALLKARRDDPYHFFSKIIRSDSIWDLLDLIYKDATFYSIADKKPLGEFFFKLDTLTAHAIIKQLLLNKRLDCPLKYGIPLRCPNAGQKWSTVCSWKHNNKEYDCFVLVVENILGIIYK</sequence>
<keyword evidence="2" id="KW-1185">Reference proteome</keyword>
<organism evidence="1 2">
    <name type="scientific">Hymenobacter yonginensis</name>
    <dbReference type="NCBI Taxonomy" id="748197"/>
    <lineage>
        <taxon>Bacteria</taxon>
        <taxon>Pseudomonadati</taxon>
        <taxon>Bacteroidota</taxon>
        <taxon>Cytophagia</taxon>
        <taxon>Cytophagales</taxon>
        <taxon>Hymenobacteraceae</taxon>
        <taxon>Hymenobacter</taxon>
    </lineage>
</organism>
<geneLocation type="plasmid" evidence="1 2">
    <name>unnamed2</name>
</geneLocation>
<proteinExistence type="predicted"/>
<dbReference type="EMBL" id="CP115397">
    <property type="protein sequence ID" value="WBO86851.1"/>
    <property type="molecule type" value="Genomic_DNA"/>
</dbReference>
<evidence type="ECO:0000313" key="1">
    <source>
        <dbReference type="EMBL" id="WBO86851.1"/>
    </source>
</evidence>
<dbReference type="Proteomes" id="UP001211872">
    <property type="component" value="Plasmid unnamed2"/>
</dbReference>
<evidence type="ECO:0000313" key="2">
    <source>
        <dbReference type="Proteomes" id="UP001211872"/>
    </source>
</evidence>
<accession>A0ABY7PVC2</accession>
<reference evidence="1 2" key="1">
    <citation type="journal article" date="2011" name="Int. J. Syst. Evol. Microbiol.">
        <title>Hymenobacter yonginensis sp. nov., isolated from a mesotrophic artificial lake.</title>
        <authorList>
            <person name="Joung Y."/>
            <person name="Cho S.H."/>
            <person name="Kim H."/>
            <person name="Kim S.B."/>
            <person name="Joh K."/>
        </authorList>
    </citation>
    <scope>NUCLEOTIDE SEQUENCE [LARGE SCALE GENOMIC DNA]</scope>
    <source>
        <strain evidence="1 2">KCTC 22745</strain>
    </source>
</reference>
<keyword evidence="1" id="KW-0614">Plasmid</keyword>
<dbReference type="RefSeq" id="WP_270129554.1">
    <property type="nucleotide sequence ID" value="NZ_CP115397.1"/>
</dbReference>